<protein>
    <recommendedName>
        <fullName evidence="1">SF4 helicase domain-containing protein</fullName>
    </recommendedName>
</protein>
<proteinExistence type="predicted"/>
<sequence length="73" mass="8757">MNIIYSKRDNMHIFDKSKSLNNIISDCKRLKMQNKLDLIMIDYLQLIMVNKKFNSLNEEKGYISNRLKAYLKN</sequence>
<evidence type="ECO:0000313" key="2">
    <source>
        <dbReference type="EMBL" id="APU86988.1"/>
    </source>
</evidence>
<dbReference type="Gene3D" id="3.40.50.300">
    <property type="entry name" value="P-loop containing nucleotide triphosphate hydrolases"/>
    <property type="match status" value="1"/>
</dbReference>
<dbReference type="InterPro" id="IPR027417">
    <property type="entry name" value="P-loop_NTPase"/>
</dbReference>
<keyword evidence="2" id="KW-0614">Plasmid</keyword>
<feature type="domain" description="SF4 helicase" evidence="1">
    <location>
        <begin position="9"/>
        <end position="71"/>
    </location>
</feature>
<dbReference type="GO" id="GO:0003678">
    <property type="term" value="F:DNA helicase activity"/>
    <property type="evidence" value="ECO:0007669"/>
    <property type="project" value="InterPro"/>
</dbReference>
<name>A0A1L7JMJ5_CLOBO</name>
<dbReference type="GO" id="GO:0005524">
    <property type="term" value="F:ATP binding"/>
    <property type="evidence" value="ECO:0007669"/>
    <property type="project" value="InterPro"/>
</dbReference>
<dbReference type="Pfam" id="PF03796">
    <property type="entry name" value="DnaB_C"/>
    <property type="match status" value="1"/>
</dbReference>
<accession>A0A1L7JMJ5</accession>
<evidence type="ECO:0000259" key="1">
    <source>
        <dbReference type="Pfam" id="PF03796"/>
    </source>
</evidence>
<gene>
    <name evidence="2" type="ORF">NPD8_4012</name>
</gene>
<dbReference type="AlphaFoldDB" id="A0A1L7JMJ5"/>
<geneLocation type="plasmid" evidence="2">
    <name>pNPD8_2</name>
</geneLocation>
<reference evidence="2" key="1">
    <citation type="submission" date="2016-05" db="EMBL/GenBank/DDBJ databases">
        <authorList>
            <person name="Lavstsen T."/>
            <person name="Jespersen J.S."/>
        </authorList>
    </citation>
    <scope>NUCLEOTIDE SEQUENCE</scope>
    <source>
        <strain evidence="2">CDC69096</strain>
        <plasmid evidence="2">pNPD8_2</plasmid>
    </source>
</reference>
<dbReference type="EMBL" id="CP015704">
    <property type="protein sequence ID" value="APU86988.1"/>
    <property type="molecule type" value="Genomic_DNA"/>
</dbReference>
<dbReference type="InterPro" id="IPR007694">
    <property type="entry name" value="DNA_helicase_DnaB-like_C"/>
</dbReference>
<dbReference type="GO" id="GO:0006260">
    <property type="term" value="P:DNA replication"/>
    <property type="evidence" value="ECO:0007669"/>
    <property type="project" value="InterPro"/>
</dbReference>
<organism evidence="2">
    <name type="scientific">Clostridium botulinum</name>
    <dbReference type="NCBI Taxonomy" id="1491"/>
    <lineage>
        <taxon>Bacteria</taxon>
        <taxon>Bacillati</taxon>
        <taxon>Bacillota</taxon>
        <taxon>Clostridia</taxon>
        <taxon>Eubacteriales</taxon>
        <taxon>Clostridiaceae</taxon>
        <taxon>Clostridium</taxon>
    </lineage>
</organism>